<evidence type="ECO:0000259" key="11">
    <source>
        <dbReference type="Pfam" id="PF01717"/>
    </source>
</evidence>
<dbReference type="Gene3D" id="3.20.20.210">
    <property type="match status" value="2"/>
</dbReference>
<dbReference type="GO" id="GO:0008168">
    <property type="term" value="F:methyltransferase activity"/>
    <property type="evidence" value="ECO:0007669"/>
    <property type="project" value="UniProtKB-KW"/>
</dbReference>
<dbReference type="HAMAP" id="MF_00172">
    <property type="entry name" value="Meth_synth"/>
    <property type="match status" value="1"/>
</dbReference>
<dbReference type="EMBL" id="BMYZ01000001">
    <property type="protein sequence ID" value="GGY66445.1"/>
    <property type="molecule type" value="Genomic_DNA"/>
</dbReference>
<feature type="binding site" evidence="10">
    <location>
        <begin position="19"/>
        <end position="22"/>
    </location>
    <ligand>
        <name>5-methyltetrahydropteroyltri-L-glutamate</name>
        <dbReference type="ChEBI" id="CHEBI:58207"/>
    </ligand>
</feature>
<keyword evidence="7 10" id="KW-0479">Metal-binding</keyword>
<dbReference type="InterPro" id="IPR013215">
    <property type="entry name" value="Cbl-indep_Met_Synth_N"/>
</dbReference>
<evidence type="ECO:0000256" key="7">
    <source>
        <dbReference type="ARBA" id="ARBA00022723"/>
    </source>
</evidence>
<feature type="active site" description="Proton donor" evidence="10">
    <location>
        <position position="732"/>
    </location>
</feature>
<feature type="binding site" evidence="10">
    <location>
        <position position="522"/>
    </location>
    <ligand>
        <name>L-methionine</name>
        <dbReference type="ChEBI" id="CHEBI:57844"/>
    </ligand>
</feature>
<feature type="domain" description="Cobalamin-independent methionine synthase MetE N-terminal" evidence="12">
    <location>
        <begin position="121"/>
        <end position="345"/>
    </location>
</feature>
<comment type="cofactor">
    <cofactor evidence="10">
        <name>Zn(2+)</name>
        <dbReference type="ChEBI" id="CHEBI:29105"/>
    </cofactor>
    <text evidence="10">Binds 1 zinc ion per subunit.</text>
</comment>
<dbReference type="Pfam" id="PF01717">
    <property type="entry name" value="Meth_synt_2"/>
    <property type="match status" value="1"/>
</dbReference>
<feature type="binding site" evidence="10">
    <location>
        <position position="522"/>
    </location>
    <ligand>
        <name>L-homocysteine</name>
        <dbReference type="ChEBI" id="CHEBI:58199"/>
    </ligand>
</feature>
<evidence type="ECO:0000259" key="12">
    <source>
        <dbReference type="Pfam" id="PF08267"/>
    </source>
</evidence>
<dbReference type="PANTHER" id="PTHR30519">
    <property type="entry name" value="5-METHYLTETRAHYDROPTEROYLTRIGLUTAMATE--HOMOCYSTEINE METHYLTRANSFERASE"/>
    <property type="match status" value="1"/>
</dbReference>
<evidence type="ECO:0000256" key="4">
    <source>
        <dbReference type="ARBA" id="ARBA00022603"/>
    </source>
</evidence>
<dbReference type="CDD" id="cd03312">
    <property type="entry name" value="CIMS_N_terminal_like"/>
    <property type="match status" value="1"/>
</dbReference>
<evidence type="ECO:0000256" key="10">
    <source>
        <dbReference type="HAMAP-Rule" id="MF_00172"/>
    </source>
</evidence>
<keyword evidence="14" id="KW-1185">Reference proteome</keyword>
<keyword evidence="10" id="KW-0677">Repeat</keyword>
<keyword evidence="5 10" id="KW-0028">Amino-acid biosynthesis</keyword>
<dbReference type="Pfam" id="PF08267">
    <property type="entry name" value="Meth_synt_1"/>
    <property type="match status" value="2"/>
</dbReference>
<feature type="binding site" evidence="10">
    <location>
        <position position="637"/>
    </location>
    <ligand>
        <name>L-homocysteine</name>
        <dbReference type="ChEBI" id="CHEBI:58199"/>
    </ligand>
</feature>
<comment type="similarity">
    <text evidence="3 10">Belongs to the vitamin-B12 independent methionine synthase family.</text>
</comment>
<dbReference type="RefSeq" id="WP_189416215.1">
    <property type="nucleotide sequence ID" value="NZ_BMYZ01000001.1"/>
</dbReference>
<feature type="binding site" evidence="10">
    <location>
        <position position="679"/>
    </location>
    <ligand>
        <name>Zn(2+)</name>
        <dbReference type="ChEBI" id="CHEBI:29105"/>
        <note>catalytic</note>
    </ligand>
</feature>
<evidence type="ECO:0000256" key="3">
    <source>
        <dbReference type="ARBA" id="ARBA00009553"/>
    </source>
</evidence>
<feature type="binding site" evidence="10">
    <location>
        <position position="703"/>
    </location>
    <ligand>
        <name>Zn(2+)</name>
        <dbReference type="ChEBI" id="CHEBI:29105"/>
        <note>catalytic</note>
    </ligand>
</feature>
<feature type="binding site" evidence="10">
    <location>
        <position position="764"/>
    </location>
    <ligand>
        <name>Zn(2+)</name>
        <dbReference type="ChEBI" id="CHEBI:29105"/>
        <note>catalytic</note>
    </ligand>
</feature>
<keyword evidence="6 10" id="KW-0808">Transferase</keyword>
<dbReference type="InterPro" id="IPR006276">
    <property type="entry name" value="Cobalamin-indep_Met_synthase"/>
</dbReference>
<comment type="caution">
    <text evidence="13">The sequence shown here is derived from an EMBL/GenBank/DDBJ whole genome shotgun (WGS) entry which is preliminary data.</text>
</comment>
<evidence type="ECO:0000313" key="14">
    <source>
        <dbReference type="Proteomes" id="UP000619761"/>
    </source>
</evidence>
<evidence type="ECO:0000256" key="9">
    <source>
        <dbReference type="ARBA" id="ARBA00023167"/>
    </source>
</evidence>
<accession>A0ABQ3ASI3</accession>
<comment type="function">
    <text evidence="1 10">Catalyzes the transfer of a methyl group from 5-methyltetrahydrofolate to homocysteine resulting in methionine formation.</text>
</comment>
<evidence type="ECO:0000256" key="5">
    <source>
        <dbReference type="ARBA" id="ARBA00022605"/>
    </source>
</evidence>
<evidence type="ECO:0000256" key="8">
    <source>
        <dbReference type="ARBA" id="ARBA00022833"/>
    </source>
</evidence>
<dbReference type="GO" id="GO:0032259">
    <property type="term" value="P:methylation"/>
    <property type="evidence" value="ECO:0007669"/>
    <property type="project" value="UniProtKB-KW"/>
</dbReference>
<name>A0ABQ3ASI3_9GAMM</name>
<feature type="binding site" evidence="10">
    <location>
        <begin position="469"/>
        <end position="471"/>
    </location>
    <ligand>
        <name>L-homocysteine</name>
        <dbReference type="ChEBI" id="CHEBI:58199"/>
    </ligand>
</feature>
<dbReference type="CDD" id="cd03311">
    <property type="entry name" value="CIMS_C_terminal_like"/>
    <property type="match status" value="1"/>
</dbReference>
<keyword evidence="8 10" id="KW-0862">Zinc</keyword>
<keyword evidence="4 10" id="KW-0489">Methyltransferase</keyword>
<sequence>MTQTLTTHNLGFPRIGADRELKKALEAYWRGDITQNDLEATGRELRLRHWQLQADAGLDLIPTGDFAWYDQVLTLSATLGNIPLRHRKSHILVNSDHPIHEGCCAAHSTSHAQATIEACADIDLDTLFRVARGRAPSGAASSASDMTKWFDTNYHYLVPEFHPNQEFKLSWTQIIDETAEAIAKGYSVKPVILGPLSYLWLGKEKSENFDRFDLLENLLPAYKQLLQALADTGAEWVQIDEPILVLDLPAKWQQAFERVYHTIKHPQIKILVASYFGALGENLSTAINLPVAGLHIDAVRAPEQVLTLVDRLAAHKILSVGIVDGRNIWRNDLQKSLNLLHTAHTRLGDRLWIAPSCSLLHSPVDLNRELKLDADIKSWLAFAKQKVHEVTTLKKLLINPSDITAQQELTLSNNAVLARSLSPKIHNQTVQARLEAVQPEDAQRQSIFAQRIQQQQAILKLPLFPTTTIGSFPQTDFIRQTRKEFKQGDINAQEYEQKIRSEIAACIVRQEKIGLDVLVHGEAERNDMVEYFSEQLNGYAFTQYGWVQSYGSRCVKPPIIYGDVSRQGPITVEWARYAQSLSNKPVKGMLTGPITMLFWSFVRDDQPRATTALQIALALRDEVIDLEKAGIKVIQIDEPAIREGLPLRNKDRAEYLDWAVFAFRISASGVKNETQIHTHMCYSEFNDIIKAIADLDADVITIETSRSDGELLQAFESFNYPNDIGPGVYDIHSPNIPDVQNMVNLLKRATRKIPVERLWVNPDCGLKTRRWPETEAALVRMVEAAKILRDQVDKNQTDASVKELADA</sequence>
<dbReference type="SUPFAM" id="SSF51726">
    <property type="entry name" value="UROD/MetE-like"/>
    <property type="match status" value="2"/>
</dbReference>
<dbReference type="NCBIfam" id="TIGR01371">
    <property type="entry name" value="met_syn_B12ind"/>
    <property type="match status" value="1"/>
</dbReference>
<gene>
    <name evidence="10 13" type="primary">metE</name>
    <name evidence="13" type="ORF">GCM10011613_07970</name>
</gene>
<organism evidence="13 14">
    <name type="scientific">Cellvibrio zantedeschiae</name>
    <dbReference type="NCBI Taxonomy" id="1237077"/>
    <lineage>
        <taxon>Bacteria</taxon>
        <taxon>Pseudomonadati</taxon>
        <taxon>Pseudomonadota</taxon>
        <taxon>Gammaproteobacteria</taxon>
        <taxon>Cellvibrionales</taxon>
        <taxon>Cellvibrionaceae</taxon>
        <taxon>Cellvibrio</taxon>
    </lineage>
</organism>
<comment type="pathway">
    <text evidence="2 10">Amino-acid biosynthesis; L-methionine biosynthesis via de novo pathway; L-methionine from L-homocysteine (MetE route): step 1/1.</text>
</comment>
<dbReference type="PIRSF" id="PIRSF000382">
    <property type="entry name" value="MeTrfase_B12_ind"/>
    <property type="match status" value="1"/>
</dbReference>
<evidence type="ECO:0000256" key="1">
    <source>
        <dbReference type="ARBA" id="ARBA00002777"/>
    </source>
</evidence>
<comment type="catalytic activity">
    <reaction evidence="10">
        <text>5-methyltetrahydropteroyltri-L-glutamate + L-homocysteine = tetrahydropteroyltri-L-glutamate + L-methionine</text>
        <dbReference type="Rhea" id="RHEA:21196"/>
        <dbReference type="ChEBI" id="CHEBI:57844"/>
        <dbReference type="ChEBI" id="CHEBI:58140"/>
        <dbReference type="ChEBI" id="CHEBI:58199"/>
        <dbReference type="ChEBI" id="CHEBI:58207"/>
        <dbReference type="EC" id="2.1.1.14"/>
    </reaction>
</comment>
<dbReference type="NCBIfam" id="NF003556">
    <property type="entry name" value="PRK05222.1"/>
    <property type="match status" value="1"/>
</dbReference>
<feature type="binding site" evidence="10">
    <location>
        <begin position="553"/>
        <end position="554"/>
    </location>
    <ligand>
        <name>5-methyltetrahydropteroyltri-L-glutamate</name>
        <dbReference type="ChEBI" id="CHEBI:58207"/>
    </ligand>
</feature>
<feature type="domain" description="Cobalamin-independent methionine synthase MetE C-terminal/archaeal" evidence="11">
    <location>
        <begin position="464"/>
        <end position="786"/>
    </location>
</feature>
<feature type="binding site" evidence="10">
    <location>
        <position position="681"/>
    </location>
    <ligand>
        <name>Zn(2+)</name>
        <dbReference type="ChEBI" id="CHEBI:29105"/>
        <note>catalytic</note>
    </ligand>
</feature>
<feature type="binding site" evidence="10">
    <location>
        <begin position="469"/>
        <end position="471"/>
    </location>
    <ligand>
        <name>L-methionine</name>
        <dbReference type="ChEBI" id="CHEBI:57844"/>
    </ligand>
</feature>
<dbReference type="EC" id="2.1.1.14" evidence="10"/>
<feature type="binding site" evidence="10">
    <location>
        <position position="148"/>
    </location>
    <ligand>
        <name>5-methyltetrahydropteroyltri-L-glutamate</name>
        <dbReference type="ChEBI" id="CHEBI:58207"/>
    </ligand>
</feature>
<dbReference type="Proteomes" id="UP000619761">
    <property type="component" value="Unassembled WGS sequence"/>
</dbReference>
<evidence type="ECO:0000256" key="6">
    <source>
        <dbReference type="ARBA" id="ARBA00022679"/>
    </source>
</evidence>
<feature type="binding site" evidence="10">
    <location>
        <position position="643"/>
    </location>
    <ligand>
        <name>5-methyltetrahydropteroyltri-L-glutamate</name>
        <dbReference type="ChEBI" id="CHEBI:58207"/>
    </ligand>
</feature>
<proteinExistence type="inferred from homology"/>
<dbReference type="InterPro" id="IPR002629">
    <property type="entry name" value="Met_Synth_C/arc"/>
</dbReference>
<dbReference type="InterPro" id="IPR038071">
    <property type="entry name" value="UROD/MetE-like_sf"/>
</dbReference>
<protein>
    <recommendedName>
        <fullName evidence="10">5-methyltetrahydropteroyltriglutamate--homocysteine methyltransferase</fullName>
        <ecNumber evidence="10">2.1.1.14</ecNumber>
    </recommendedName>
    <alternativeName>
        <fullName evidence="10">Cobalamin-independent methionine synthase</fullName>
    </alternativeName>
    <alternativeName>
        <fullName evidence="10">Methionine synthase, vitamin-B12 independent isozyme</fullName>
    </alternativeName>
</protein>
<feature type="binding site" evidence="10">
    <location>
        <position position="637"/>
    </location>
    <ligand>
        <name>L-methionine</name>
        <dbReference type="ChEBI" id="CHEBI:57844"/>
    </ligand>
</feature>
<feature type="binding site" evidence="10">
    <location>
        <position position="599"/>
    </location>
    <ligand>
        <name>5-methyltetrahydropteroyltri-L-glutamate</name>
        <dbReference type="ChEBI" id="CHEBI:58207"/>
    </ligand>
</feature>
<feature type="domain" description="Cobalamin-independent methionine synthase MetE N-terminal" evidence="12">
    <location>
        <begin position="7"/>
        <end position="90"/>
    </location>
</feature>
<keyword evidence="9 10" id="KW-0486">Methionine biosynthesis</keyword>
<reference evidence="14" key="1">
    <citation type="journal article" date="2019" name="Int. J. Syst. Evol. Microbiol.">
        <title>The Global Catalogue of Microorganisms (GCM) 10K type strain sequencing project: providing services to taxonomists for standard genome sequencing and annotation.</title>
        <authorList>
            <consortium name="The Broad Institute Genomics Platform"/>
            <consortium name="The Broad Institute Genome Sequencing Center for Infectious Disease"/>
            <person name="Wu L."/>
            <person name="Ma J."/>
        </authorList>
    </citation>
    <scope>NUCLEOTIDE SEQUENCE [LARGE SCALE GENOMIC DNA]</scope>
    <source>
        <strain evidence="14">KCTC 32239</strain>
    </source>
</reference>
<evidence type="ECO:0000313" key="13">
    <source>
        <dbReference type="EMBL" id="GGY66445.1"/>
    </source>
</evidence>
<evidence type="ECO:0000256" key="2">
    <source>
        <dbReference type="ARBA" id="ARBA00004681"/>
    </source>
</evidence>